<comment type="similarity">
    <text evidence="1">Belongs to the AB hydrolase superfamily. AB hydrolase 2 family.</text>
</comment>
<gene>
    <name evidence="4" type="ORF">C5F48_09210</name>
</gene>
<dbReference type="PANTHER" id="PTHR10655:SF17">
    <property type="entry name" value="LYSOPHOSPHOLIPASE-LIKE PROTEIN 1"/>
    <property type="match status" value="1"/>
</dbReference>
<evidence type="ECO:0000256" key="1">
    <source>
        <dbReference type="ARBA" id="ARBA00006499"/>
    </source>
</evidence>
<dbReference type="InterPro" id="IPR003140">
    <property type="entry name" value="PLipase/COase/thioEstase"/>
</dbReference>
<protein>
    <submittedName>
        <fullName evidence="4">Phospholipase</fullName>
    </submittedName>
</protein>
<dbReference type="SUPFAM" id="SSF53474">
    <property type="entry name" value="alpha/beta-Hydrolases"/>
    <property type="match status" value="1"/>
</dbReference>
<reference evidence="4 5" key="1">
    <citation type="submission" date="2018-03" db="EMBL/GenBank/DDBJ databases">
        <title>Cereibacter changlensis.</title>
        <authorList>
            <person name="Meyer T.E."/>
            <person name="Miller S."/>
            <person name="Lodha T."/>
            <person name="Gandham S."/>
            <person name="Chintalapati S."/>
            <person name="Chintalapati V.R."/>
        </authorList>
    </citation>
    <scope>NUCLEOTIDE SEQUENCE [LARGE SCALE GENOMIC DNA]</scope>
    <source>
        <strain evidence="4 5">JA139</strain>
    </source>
</reference>
<keyword evidence="2" id="KW-0378">Hydrolase</keyword>
<dbReference type="Proteomes" id="UP000241010">
    <property type="component" value="Unassembled WGS sequence"/>
</dbReference>
<sequence>MKRAGAPAGRASAGLVLLHGRGAGAEDILSLLDVLGLPDVAGLAPEAPGRSWWPTSFLAPSAEMEPHVARGLAAVRDAVAAFEAEGLARDRIWLAGFSQGACLALEAFAREGAGLAGAFGFSGALVGTADAEGGPQPGLYGHGPKRFDYPAASGKVWLSVHQRDPHIPLQRVEESAEALRRAGAEVGMQVYPGAGHAVMREDLAALRSALNR</sequence>
<dbReference type="EMBL" id="PZKG01000031">
    <property type="protein sequence ID" value="PTE22039.1"/>
    <property type="molecule type" value="Genomic_DNA"/>
</dbReference>
<dbReference type="RefSeq" id="WP_107663614.1">
    <property type="nucleotide sequence ID" value="NZ_PZKG01000031.1"/>
</dbReference>
<dbReference type="InterPro" id="IPR029058">
    <property type="entry name" value="AB_hydrolase_fold"/>
</dbReference>
<evidence type="ECO:0000313" key="4">
    <source>
        <dbReference type="EMBL" id="PTE22039.1"/>
    </source>
</evidence>
<dbReference type="Gene3D" id="3.40.50.1820">
    <property type="entry name" value="alpha/beta hydrolase"/>
    <property type="match status" value="1"/>
</dbReference>
<organism evidence="4 5">
    <name type="scientific">Cereibacter changlensis JA139</name>
    <dbReference type="NCBI Taxonomy" id="1188249"/>
    <lineage>
        <taxon>Bacteria</taxon>
        <taxon>Pseudomonadati</taxon>
        <taxon>Pseudomonadota</taxon>
        <taxon>Alphaproteobacteria</taxon>
        <taxon>Rhodobacterales</taxon>
        <taxon>Paracoccaceae</taxon>
        <taxon>Cereibacter</taxon>
    </lineage>
</organism>
<feature type="domain" description="Phospholipase/carboxylesterase/thioesterase" evidence="3">
    <location>
        <begin position="8"/>
        <end position="128"/>
    </location>
</feature>
<dbReference type="GO" id="GO:0016787">
    <property type="term" value="F:hydrolase activity"/>
    <property type="evidence" value="ECO:0007669"/>
    <property type="project" value="UniProtKB-KW"/>
</dbReference>
<proteinExistence type="inferred from homology"/>
<keyword evidence="5" id="KW-1185">Reference proteome</keyword>
<evidence type="ECO:0000313" key="5">
    <source>
        <dbReference type="Proteomes" id="UP000241010"/>
    </source>
</evidence>
<accession>A0A2T4JVU6</accession>
<dbReference type="AlphaFoldDB" id="A0A2T4JVU6"/>
<evidence type="ECO:0000259" key="3">
    <source>
        <dbReference type="Pfam" id="PF02230"/>
    </source>
</evidence>
<dbReference type="OrthoDB" id="9801763at2"/>
<name>A0A2T4JVU6_9RHOB</name>
<dbReference type="Pfam" id="PF02230">
    <property type="entry name" value="Abhydrolase_2"/>
    <property type="match status" value="1"/>
</dbReference>
<evidence type="ECO:0000256" key="2">
    <source>
        <dbReference type="ARBA" id="ARBA00022801"/>
    </source>
</evidence>
<dbReference type="PANTHER" id="PTHR10655">
    <property type="entry name" value="LYSOPHOSPHOLIPASE-RELATED"/>
    <property type="match status" value="1"/>
</dbReference>
<dbReference type="InterPro" id="IPR050565">
    <property type="entry name" value="LYPA1-2/EST-like"/>
</dbReference>
<comment type="caution">
    <text evidence="4">The sequence shown here is derived from an EMBL/GenBank/DDBJ whole genome shotgun (WGS) entry which is preliminary data.</text>
</comment>